<evidence type="ECO:0000313" key="5">
    <source>
        <dbReference type="EMBL" id="RZF36421.1"/>
    </source>
</evidence>
<feature type="compositionally biased region" description="Basic and acidic residues" evidence="1">
    <location>
        <begin position="255"/>
        <end position="265"/>
    </location>
</feature>
<feature type="compositionally biased region" description="Polar residues" evidence="1">
    <location>
        <begin position="1020"/>
        <end position="1030"/>
    </location>
</feature>
<dbReference type="InterPro" id="IPR036034">
    <property type="entry name" value="PDZ_sf"/>
</dbReference>
<keyword evidence="2" id="KW-0812">Transmembrane</keyword>
<accession>A0A482WTC7</accession>
<feature type="domain" description="PDZ" evidence="4">
    <location>
        <begin position="135"/>
        <end position="200"/>
    </location>
</feature>
<dbReference type="InParanoid" id="A0A482WTC7"/>
<keyword evidence="3" id="KW-0732">Signal</keyword>
<feature type="compositionally biased region" description="Basic and acidic residues" evidence="1">
    <location>
        <begin position="432"/>
        <end position="445"/>
    </location>
</feature>
<feature type="region of interest" description="Disordered" evidence="1">
    <location>
        <begin position="977"/>
        <end position="1030"/>
    </location>
</feature>
<feature type="compositionally biased region" description="Polar residues" evidence="1">
    <location>
        <begin position="570"/>
        <end position="580"/>
    </location>
</feature>
<keyword evidence="2" id="KW-0472">Membrane</keyword>
<dbReference type="SMR" id="A0A482WTC7"/>
<evidence type="ECO:0000256" key="3">
    <source>
        <dbReference type="SAM" id="SignalP"/>
    </source>
</evidence>
<organism evidence="5 6">
    <name type="scientific">Laodelphax striatellus</name>
    <name type="common">Small brown planthopper</name>
    <name type="synonym">Delphax striatella</name>
    <dbReference type="NCBI Taxonomy" id="195883"/>
    <lineage>
        <taxon>Eukaryota</taxon>
        <taxon>Metazoa</taxon>
        <taxon>Ecdysozoa</taxon>
        <taxon>Arthropoda</taxon>
        <taxon>Hexapoda</taxon>
        <taxon>Insecta</taxon>
        <taxon>Pterygota</taxon>
        <taxon>Neoptera</taxon>
        <taxon>Paraneoptera</taxon>
        <taxon>Hemiptera</taxon>
        <taxon>Auchenorrhyncha</taxon>
        <taxon>Fulgoroidea</taxon>
        <taxon>Delphacidae</taxon>
        <taxon>Criomorphinae</taxon>
        <taxon>Laodelphax</taxon>
    </lineage>
</organism>
<dbReference type="Pfam" id="PF00595">
    <property type="entry name" value="PDZ"/>
    <property type="match status" value="1"/>
</dbReference>
<feature type="chain" id="PRO_5019746229" description="PDZ domain-containing protein" evidence="3">
    <location>
        <begin position="19"/>
        <end position="1039"/>
    </location>
</feature>
<reference evidence="5 6" key="1">
    <citation type="journal article" date="2017" name="Gigascience">
        <title>Genome sequence of the small brown planthopper, Laodelphax striatellus.</title>
        <authorList>
            <person name="Zhu J."/>
            <person name="Jiang F."/>
            <person name="Wang X."/>
            <person name="Yang P."/>
            <person name="Bao Y."/>
            <person name="Zhao W."/>
            <person name="Wang W."/>
            <person name="Lu H."/>
            <person name="Wang Q."/>
            <person name="Cui N."/>
            <person name="Li J."/>
            <person name="Chen X."/>
            <person name="Luo L."/>
            <person name="Yu J."/>
            <person name="Kang L."/>
            <person name="Cui F."/>
        </authorList>
    </citation>
    <scope>NUCLEOTIDE SEQUENCE [LARGE SCALE GENOMIC DNA]</scope>
    <source>
        <strain evidence="5">Lst14</strain>
    </source>
</reference>
<dbReference type="EMBL" id="QKKF02026418">
    <property type="protein sequence ID" value="RZF36421.1"/>
    <property type="molecule type" value="Genomic_DNA"/>
</dbReference>
<feature type="compositionally biased region" description="Low complexity" evidence="1">
    <location>
        <begin position="1001"/>
        <end position="1014"/>
    </location>
</feature>
<feature type="region of interest" description="Disordered" evidence="1">
    <location>
        <begin position="413"/>
        <end position="446"/>
    </location>
</feature>
<sequence>MSWLLLAVLTLTTASASAQQASVEECYSSAGLFGAILATLVITLALLAAAFLAWRIYNRTRKGKHLVLVTPDPEKGDFAFDNPVFREGTPIGRSTDKEEQKVGWPCWTPMSMLNKHHKPKAMDDSFLRQPNVMNVVPLRSHDFTGLGFNICGNMRDGIFVKDVLHRGPASESGRIVPGDRIESIQISFRHMVFEDAIAILGYASPYEVKLEVESPGPSSRPTTLLRNKRTSISPAERICHPFYRSQSIADLSKIRKPTDSHRMSPDHSITINDLSNGDLNRPAIIETSPIDKMQKFGVRVLPATPEAVPRPAEPEKHQNVRNSMIESTHHVQSAPIPASSVSKSADTVDGQLVEVDLTDGHHNVGNSLFFDEADQSIRKDSPSPATKESNMKSILAKGIQNLKEKLQPIVHKLDKDNEDKTSPSHSPASATNKKEMSDDKVDVKNDTTSNAELDSISVTEKNIDAILADKIGSQSVEISIPDEVHKAGMAARSNRKSIVEVERKRKDSSGGESSNEGESALTKKGKRKAPLPPQNSPKQESMEDEQVPETMSRAHNMDSADTDSEAGDRSGTTIELNDSHITVHHAADSESNRKAASLGDLSRIDDDQPIVMLERAVSLDLADGTPGGSKKRKAPLPPQGEEFSDEGGSPFSKPKGARMDNGNKARLKKSSDWGTLEDAVKCSSLSDDDTDAGISGCSTPEKSSDLIITSTPFRPTSPELIENKTEINSVHVSSCSWDLSVPDSSNADQFVTAVNGSALADNSDDNENACDTPPELPTSPVPTYITEIQVITTTEKSNADKVPFTDKLLHPSNNPKINVYNNYINSEHSSIDDNSLFSQSDSAGEISSEKTIGTTHFLLNDLTKIDGGEDNLEIKRQSLSFISEKTPTAGDTTCQVSISQPNSIDPLINQELMTTFKPNSVQQIPHLFSSENMSDEQILALKSSSPEPLVLDNGTSKVSLTKPDRVKNNVSVTSIKTSGSRIPVRAPEPMQRKGKKAEPASFVSFSSLNMSSNSDKAPYTEQNGTDHNSITHIFLDNSK</sequence>
<comment type="caution">
    <text evidence="5">The sequence shown here is derived from an EMBL/GenBank/DDBJ whole genome shotgun (WGS) entry which is preliminary data.</text>
</comment>
<dbReference type="InterPro" id="IPR001478">
    <property type="entry name" value="PDZ"/>
</dbReference>
<feature type="signal peptide" evidence="3">
    <location>
        <begin position="1"/>
        <end position="18"/>
    </location>
</feature>
<dbReference type="SUPFAM" id="SSF50156">
    <property type="entry name" value="PDZ domain-like"/>
    <property type="match status" value="1"/>
</dbReference>
<dbReference type="SMART" id="SM00228">
    <property type="entry name" value="PDZ"/>
    <property type="match status" value="1"/>
</dbReference>
<dbReference type="AlphaFoldDB" id="A0A482WTC7"/>
<feature type="compositionally biased region" description="Basic and acidic residues" evidence="1">
    <location>
        <begin position="413"/>
        <end position="422"/>
    </location>
</feature>
<keyword evidence="2" id="KW-1133">Transmembrane helix</keyword>
<keyword evidence="6" id="KW-1185">Reference proteome</keyword>
<dbReference type="PROSITE" id="PS50106">
    <property type="entry name" value="PDZ"/>
    <property type="match status" value="1"/>
</dbReference>
<evidence type="ECO:0000259" key="4">
    <source>
        <dbReference type="PROSITE" id="PS50106"/>
    </source>
</evidence>
<dbReference type="Gene3D" id="2.30.42.10">
    <property type="match status" value="1"/>
</dbReference>
<dbReference type="OrthoDB" id="447516at2759"/>
<evidence type="ECO:0000256" key="1">
    <source>
        <dbReference type="SAM" id="MobiDB-lite"/>
    </source>
</evidence>
<feature type="region of interest" description="Disordered" evidence="1">
    <location>
        <begin position="255"/>
        <end position="274"/>
    </location>
</feature>
<dbReference type="STRING" id="195883.A0A482WTC7"/>
<feature type="transmembrane region" description="Helical" evidence="2">
    <location>
        <begin position="30"/>
        <end position="54"/>
    </location>
</feature>
<evidence type="ECO:0000256" key="2">
    <source>
        <dbReference type="SAM" id="Phobius"/>
    </source>
</evidence>
<name>A0A482WTC7_LAOST</name>
<protein>
    <recommendedName>
        <fullName evidence="4">PDZ domain-containing protein</fullName>
    </recommendedName>
</protein>
<feature type="region of interest" description="Disordered" evidence="1">
    <location>
        <begin position="488"/>
        <end position="670"/>
    </location>
</feature>
<feature type="compositionally biased region" description="Low complexity" evidence="1">
    <location>
        <begin position="510"/>
        <end position="519"/>
    </location>
</feature>
<feature type="compositionally biased region" description="Basic and acidic residues" evidence="1">
    <location>
        <begin position="497"/>
        <end position="509"/>
    </location>
</feature>
<evidence type="ECO:0000313" key="6">
    <source>
        <dbReference type="Proteomes" id="UP000291343"/>
    </source>
</evidence>
<proteinExistence type="predicted"/>
<feature type="region of interest" description="Disordered" evidence="1">
    <location>
        <begin position="760"/>
        <end position="781"/>
    </location>
</feature>
<dbReference type="CDD" id="cd00136">
    <property type="entry name" value="PDZ_canonical"/>
    <property type="match status" value="1"/>
</dbReference>
<dbReference type="Proteomes" id="UP000291343">
    <property type="component" value="Unassembled WGS sequence"/>
</dbReference>
<gene>
    <name evidence="5" type="ORF">LSTR_LSTR010841</name>
</gene>